<feature type="compositionally biased region" description="Basic and acidic residues" evidence="1">
    <location>
        <begin position="1"/>
        <end position="19"/>
    </location>
</feature>
<gene>
    <name evidence="2" type="ORF">AXG93_2415s1600</name>
</gene>
<organism evidence="2 3">
    <name type="scientific">Marchantia polymorpha subsp. ruderalis</name>
    <dbReference type="NCBI Taxonomy" id="1480154"/>
    <lineage>
        <taxon>Eukaryota</taxon>
        <taxon>Viridiplantae</taxon>
        <taxon>Streptophyta</taxon>
        <taxon>Embryophyta</taxon>
        <taxon>Marchantiophyta</taxon>
        <taxon>Marchantiopsida</taxon>
        <taxon>Marchantiidae</taxon>
        <taxon>Marchantiales</taxon>
        <taxon>Marchantiaceae</taxon>
        <taxon>Marchantia</taxon>
    </lineage>
</organism>
<evidence type="ECO:0000313" key="3">
    <source>
        <dbReference type="Proteomes" id="UP000077202"/>
    </source>
</evidence>
<keyword evidence="3" id="KW-1185">Reference proteome</keyword>
<sequence>MDLLTRGEEKRFPREREILTAESSEWTEDDDRLPSIPPQTTAQGPVQVDVMPRRERPERRLAKRRRVVSDEEGDLALEVGRTETEQTRSAGSEEIPQPKTSEELVKELTLSDEILEQVVAQVGGTVVDTADITLPSSPTEDVRPEEEKKTSEE</sequence>
<feature type="region of interest" description="Disordered" evidence="1">
    <location>
        <begin position="128"/>
        <end position="153"/>
    </location>
</feature>
<evidence type="ECO:0000256" key="1">
    <source>
        <dbReference type="SAM" id="MobiDB-lite"/>
    </source>
</evidence>
<name>A0A176VUU7_MARPO</name>
<accession>A0A176VUU7</accession>
<feature type="region of interest" description="Disordered" evidence="1">
    <location>
        <begin position="1"/>
        <end position="101"/>
    </location>
</feature>
<dbReference type="Proteomes" id="UP000077202">
    <property type="component" value="Unassembled WGS sequence"/>
</dbReference>
<feature type="compositionally biased region" description="Basic and acidic residues" evidence="1">
    <location>
        <begin position="51"/>
        <end position="60"/>
    </location>
</feature>
<feature type="compositionally biased region" description="Basic and acidic residues" evidence="1">
    <location>
        <begin position="140"/>
        <end position="153"/>
    </location>
</feature>
<dbReference type="AlphaFoldDB" id="A0A176VUU7"/>
<protein>
    <submittedName>
        <fullName evidence="2">Uncharacterized protein</fullName>
    </submittedName>
</protein>
<proteinExistence type="predicted"/>
<reference evidence="2" key="1">
    <citation type="submission" date="2016-03" db="EMBL/GenBank/DDBJ databases">
        <title>Mechanisms controlling the formation of the plant cell surface in tip-growing cells are functionally conserved among land plants.</title>
        <authorList>
            <person name="Honkanen S."/>
            <person name="Jones V.A."/>
            <person name="Morieri G."/>
            <person name="Champion C."/>
            <person name="Hetherington A.J."/>
            <person name="Kelly S."/>
            <person name="Saint-Marcoux D."/>
            <person name="Proust H."/>
            <person name="Prescott H."/>
            <person name="Dolan L."/>
        </authorList>
    </citation>
    <scope>NUCLEOTIDE SEQUENCE [LARGE SCALE GENOMIC DNA]</scope>
    <source>
        <tissue evidence="2">Whole gametophyte</tissue>
    </source>
</reference>
<dbReference type="EMBL" id="LVLJ01002571">
    <property type="protein sequence ID" value="OAE24578.1"/>
    <property type="molecule type" value="Genomic_DNA"/>
</dbReference>
<evidence type="ECO:0000313" key="2">
    <source>
        <dbReference type="EMBL" id="OAE24578.1"/>
    </source>
</evidence>
<comment type="caution">
    <text evidence="2">The sequence shown here is derived from an EMBL/GenBank/DDBJ whole genome shotgun (WGS) entry which is preliminary data.</text>
</comment>